<dbReference type="Pfam" id="PF00892">
    <property type="entry name" value="EamA"/>
    <property type="match status" value="2"/>
</dbReference>
<evidence type="ECO:0000256" key="2">
    <source>
        <dbReference type="ARBA" id="ARBA00007362"/>
    </source>
</evidence>
<feature type="transmembrane region" description="Helical" evidence="6">
    <location>
        <begin position="326"/>
        <end position="346"/>
    </location>
</feature>
<proteinExistence type="inferred from homology"/>
<feature type="transmembrane region" description="Helical" evidence="6">
    <location>
        <begin position="119"/>
        <end position="138"/>
    </location>
</feature>
<name>A0A1H3HG88_9ACTN</name>
<dbReference type="InterPro" id="IPR037185">
    <property type="entry name" value="EmrE-like"/>
</dbReference>
<accession>A0A1H3HG88</accession>
<evidence type="ECO:0000256" key="3">
    <source>
        <dbReference type="ARBA" id="ARBA00022692"/>
    </source>
</evidence>
<dbReference type="Proteomes" id="UP000242415">
    <property type="component" value="Unassembled WGS sequence"/>
</dbReference>
<dbReference type="AlphaFoldDB" id="A0A1H3HG88"/>
<feature type="transmembrane region" description="Helical" evidence="6">
    <location>
        <begin position="204"/>
        <end position="222"/>
    </location>
</feature>
<feature type="transmembrane region" description="Helical" evidence="6">
    <location>
        <begin position="295"/>
        <end position="320"/>
    </location>
</feature>
<feature type="transmembrane region" description="Helical" evidence="6">
    <location>
        <begin position="180"/>
        <end position="198"/>
    </location>
</feature>
<dbReference type="PANTHER" id="PTHR32322">
    <property type="entry name" value="INNER MEMBRANE TRANSPORTER"/>
    <property type="match status" value="1"/>
</dbReference>
<evidence type="ECO:0000256" key="1">
    <source>
        <dbReference type="ARBA" id="ARBA00004141"/>
    </source>
</evidence>
<comment type="similarity">
    <text evidence="2">Belongs to the EamA transporter family.</text>
</comment>
<evidence type="ECO:0000259" key="7">
    <source>
        <dbReference type="Pfam" id="PF00892"/>
    </source>
</evidence>
<dbReference type="PANTHER" id="PTHR32322:SF9">
    <property type="entry name" value="AMINO-ACID METABOLITE EFFLUX PUMP-RELATED"/>
    <property type="match status" value="1"/>
</dbReference>
<organism evidence="8 9">
    <name type="scientific">Micromonospora pattaloongensis</name>
    <dbReference type="NCBI Taxonomy" id="405436"/>
    <lineage>
        <taxon>Bacteria</taxon>
        <taxon>Bacillati</taxon>
        <taxon>Actinomycetota</taxon>
        <taxon>Actinomycetes</taxon>
        <taxon>Micromonosporales</taxon>
        <taxon>Micromonosporaceae</taxon>
        <taxon>Micromonospora</taxon>
    </lineage>
</organism>
<evidence type="ECO:0000256" key="6">
    <source>
        <dbReference type="SAM" id="Phobius"/>
    </source>
</evidence>
<keyword evidence="4 6" id="KW-1133">Transmembrane helix</keyword>
<dbReference type="SUPFAM" id="SSF103481">
    <property type="entry name" value="Multidrug resistance efflux transporter EmrE"/>
    <property type="match status" value="2"/>
</dbReference>
<feature type="transmembrane region" description="Helical" evidence="6">
    <location>
        <begin position="144"/>
        <end position="168"/>
    </location>
</feature>
<dbReference type="InterPro" id="IPR050638">
    <property type="entry name" value="AA-Vitamin_Transporters"/>
</dbReference>
<feature type="transmembrane region" description="Helical" evidence="6">
    <location>
        <begin position="234"/>
        <end position="258"/>
    </location>
</feature>
<gene>
    <name evidence="8" type="ORF">SAMN05444365_101824</name>
</gene>
<dbReference type="GO" id="GO:0016020">
    <property type="term" value="C:membrane"/>
    <property type="evidence" value="ECO:0007669"/>
    <property type="project" value="UniProtKB-SubCell"/>
</dbReference>
<evidence type="ECO:0000256" key="4">
    <source>
        <dbReference type="ARBA" id="ARBA00022989"/>
    </source>
</evidence>
<keyword evidence="5 6" id="KW-0472">Membrane</keyword>
<feature type="transmembrane region" description="Helical" evidence="6">
    <location>
        <begin position="62"/>
        <end position="80"/>
    </location>
</feature>
<feature type="transmembrane region" description="Helical" evidence="6">
    <location>
        <begin position="270"/>
        <end position="288"/>
    </location>
</feature>
<evidence type="ECO:0000313" key="9">
    <source>
        <dbReference type="Proteomes" id="UP000242415"/>
    </source>
</evidence>
<evidence type="ECO:0000313" key="8">
    <source>
        <dbReference type="EMBL" id="SDY14472.1"/>
    </source>
</evidence>
<feature type="domain" description="EamA" evidence="7">
    <location>
        <begin position="60"/>
        <end position="192"/>
    </location>
</feature>
<sequence length="370" mass="38331">MRSRVVSVSASGRGPYDKILRQSSTRCPKVAGHLSDPWGKVSGVTTATAPDKAELRSWLPGFLALGAIWGSSFLFIKIGVRELHPVYVTLGRVAAGALTLLVVLAVLRDRLPRDPRLWLHLAVVAAIGVALPFTLFGYGEQLGVASMLAGIWNATTPLVVLPMAVLVFGTERMTARSATGMVLGFVGVLVVLGVWQGVGGAQFTGQLLCFGAAACYGVAIPYQKRFIAAGRESGVALSAAQLLLATAQLAIVAPLVAGAPPAPTRLSADVVASVLALGALGTGLAFVINLRNIRLAGASTASTVTYLIPVFAVLIGVTALDERLTWHQPVGAVIVLAGVAVSQGLLGRRRRALAPPEPAAAPTVGHVARR</sequence>
<protein>
    <submittedName>
        <fullName evidence="8">Permease of the drug/metabolite transporter (DMT) superfamily</fullName>
    </submittedName>
</protein>
<dbReference type="InterPro" id="IPR000620">
    <property type="entry name" value="EamA_dom"/>
</dbReference>
<feature type="domain" description="EamA" evidence="7">
    <location>
        <begin position="204"/>
        <end position="341"/>
    </location>
</feature>
<evidence type="ECO:0000256" key="5">
    <source>
        <dbReference type="ARBA" id="ARBA00023136"/>
    </source>
</evidence>
<reference evidence="9" key="1">
    <citation type="submission" date="2016-10" db="EMBL/GenBank/DDBJ databases">
        <authorList>
            <person name="Varghese N."/>
            <person name="Submissions S."/>
        </authorList>
    </citation>
    <scope>NUCLEOTIDE SEQUENCE [LARGE SCALE GENOMIC DNA]</scope>
    <source>
        <strain evidence="9">DSM 45245</strain>
    </source>
</reference>
<dbReference type="Gene3D" id="1.10.3730.20">
    <property type="match status" value="1"/>
</dbReference>
<comment type="subcellular location">
    <subcellularLocation>
        <location evidence="1">Membrane</location>
        <topology evidence="1">Multi-pass membrane protein</topology>
    </subcellularLocation>
</comment>
<dbReference type="EMBL" id="FNPH01000001">
    <property type="protein sequence ID" value="SDY14472.1"/>
    <property type="molecule type" value="Genomic_DNA"/>
</dbReference>
<keyword evidence="9" id="KW-1185">Reference proteome</keyword>
<feature type="transmembrane region" description="Helical" evidence="6">
    <location>
        <begin position="86"/>
        <end position="107"/>
    </location>
</feature>
<keyword evidence="3 6" id="KW-0812">Transmembrane</keyword>